<keyword evidence="6" id="KW-1185">Reference proteome</keyword>
<comment type="similarity">
    <text evidence="1">Belongs to the transglycosylase Slt family.</text>
</comment>
<dbReference type="Pfam" id="PF01464">
    <property type="entry name" value="SLT"/>
    <property type="match status" value="1"/>
</dbReference>
<dbReference type="RefSeq" id="WP_379917668.1">
    <property type="nucleotide sequence ID" value="NZ_JBHUDD010000149.1"/>
</dbReference>
<dbReference type="InterPro" id="IPR008258">
    <property type="entry name" value="Transglycosylase_SLT_dom_1"/>
</dbReference>
<dbReference type="PANTHER" id="PTHR37423">
    <property type="entry name" value="SOLUBLE LYTIC MUREIN TRANSGLYCOSYLASE-RELATED"/>
    <property type="match status" value="1"/>
</dbReference>
<dbReference type="EMBL" id="JBHUDD010000149">
    <property type="protein sequence ID" value="MFD1510964.1"/>
    <property type="molecule type" value="Genomic_DNA"/>
</dbReference>
<dbReference type="SUPFAM" id="SSF53955">
    <property type="entry name" value="Lysozyme-like"/>
    <property type="match status" value="1"/>
</dbReference>
<organism evidence="5 6">
    <name type="scientific">Lacimonas salitolerans</name>
    <dbReference type="NCBI Taxonomy" id="1323750"/>
    <lineage>
        <taxon>Bacteria</taxon>
        <taxon>Pseudomonadati</taxon>
        <taxon>Pseudomonadota</taxon>
        <taxon>Alphaproteobacteria</taxon>
        <taxon>Rhodobacterales</taxon>
        <taxon>Paracoccaceae</taxon>
        <taxon>Lacimonas</taxon>
    </lineage>
</organism>
<dbReference type="Proteomes" id="UP001597186">
    <property type="component" value="Unassembled WGS sequence"/>
</dbReference>
<reference evidence="6" key="1">
    <citation type="journal article" date="2019" name="Int. J. Syst. Evol. Microbiol.">
        <title>The Global Catalogue of Microorganisms (GCM) 10K type strain sequencing project: providing services to taxonomists for standard genome sequencing and annotation.</title>
        <authorList>
            <consortium name="The Broad Institute Genomics Platform"/>
            <consortium name="The Broad Institute Genome Sequencing Center for Infectious Disease"/>
            <person name="Wu L."/>
            <person name="Ma J."/>
        </authorList>
    </citation>
    <scope>NUCLEOTIDE SEQUENCE [LARGE SCALE GENOMIC DNA]</scope>
    <source>
        <strain evidence="6">CGMCC 1.12477</strain>
    </source>
</reference>
<evidence type="ECO:0000256" key="2">
    <source>
        <dbReference type="ARBA" id="ARBA00009387"/>
    </source>
</evidence>
<dbReference type="InterPro" id="IPR008939">
    <property type="entry name" value="Lytic_TGlycosylase_superhlx_U"/>
</dbReference>
<gene>
    <name evidence="5" type="ORF">ACFTOW_16390</name>
</gene>
<dbReference type="CDD" id="cd13401">
    <property type="entry name" value="Slt70-like"/>
    <property type="match status" value="1"/>
</dbReference>
<dbReference type="Gene3D" id="1.25.20.10">
    <property type="entry name" value="Bacterial muramidases"/>
    <property type="match status" value="1"/>
</dbReference>
<keyword evidence="3" id="KW-0732">Signal</keyword>
<dbReference type="Gene3D" id="1.10.530.10">
    <property type="match status" value="1"/>
</dbReference>
<evidence type="ECO:0000259" key="4">
    <source>
        <dbReference type="Pfam" id="PF01464"/>
    </source>
</evidence>
<evidence type="ECO:0000313" key="5">
    <source>
        <dbReference type="EMBL" id="MFD1510964.1"/>
    </source>
</evidence>
<name>A0ABW4EME5_9RHOB</name>
<proteinExistence type="inferred from homology"/>
<comment type="caution">
    <text evidence="5">The sequence shown here is derived from an EMBL/GenBank/DDBJ whole genome shotgun (WGS) entry which is preliminary data.</text>
</comment>
<evidence type="ECO:0000313" key="6">
    <source>
        <dbReference type="Proteomes" id="UP001597186"/>
    </source>
</evidence>
<evidence type="ECO:0000256" key="1">
    <source>
        <dbReference type="ARBA" id="ARBA00007734"/>
    </source>
</evidence>
<protein>
    <submittedName>
        <fullName evidence="5">Transglycosylase SLT domain-containing protein</fullName>
    </submittedName>
</protein>
<feature type="domain" description="Transglycosylase SLT" evidence="4">
    <location>
        <begin position="480"/>
        <end position="581"/>
    </location>
</feature>
<accession>A0ABW4EME5</accession>
<dbReference type="PROSITE" id="PS00922">
    <property type="entry name" value="TRANSGLYCOSYLASE"/>
    <property type="match status" value="1"/>
</dbReference>
<dbReference type="InterPro" id="IPR000189">
    <property type="entry name" value="Transglyc_AS"/>
</dbReference>
<dbReference type="PANTHER" id="PTHR37423:SF2">
    <property type="entry name" value="MEMBRANE-BOUND LYTIC MUREIN TRANSGLYCOSYLASE C"/>
    <property type="match status" value="1"/>
</dbReference>
<dbReference type="InterPro" id="IPR023346">
    <property type="entry name" value="Lysozyme-like_dom_sf"/>
</dbReference>
<comment type="similarity">
    <text evidence="2">Belongs to the virb1 family.</text>
</comment>
<sequence>MLVLALPGVASAQEGPKPLVSALDAIRSGDFVAAQALAERAGDPAGDLVEWYRLRAGRGTLGEALAFLTRNPDWPGLDLLRRRAEAAVETATDDEIRRFFTDHTPQTGRGALALARAQIAAGQGGEAQAGLVLAWRTLGLNDTEQTQFLARHADLLTPHHVARLDMALWRGMASDARRMLPLVRADWQALAAARLALQGQTDGVDGLIAAVPPALKDDPGLAHDRFNWRIAKRLTDGAITLMLDRSDMSDGLGRAEAWTGWRRYLARTEMRGGRPAQAYALASGHGLTEGSAYADLEWLSGYLALHYLDDAALALDHFQRFRAAVATPISLGRAGYWIGRAQEALGDDEAAMLAYAEGAAHQTSFYGLLAAERGGLPSDPELAGTETFPDWRAAEFARSRVFAAGILALNAGQVSLAEQFFTHLAETLSRTELGQLGQMALDLDQPHLAVMIGKAAAARGITLPGPYYALHPLMDMDLPVPPDLALAIARRESEFDPGVVSGAGAQGLMQVMPATAAEVARGLGLAHDAGRVLSDPAYNATLGAAYLAELAARFDGNPVMMSAAYNAGPSRPIRWMQENGDPRTGAVDVVDWIEHIPFNETRNYVMRVTESLPVYRARLGRDPHPLPFSRELVSDTLRGQ</sequence>
<dbReference type="SUPFAM" id="SSF48435">
    <property type="entry name" value="Bacterial muramidases"/>
    <property type="match status" value="1"/>
</dbReference>
<evidence type="ECO:0000256" key="3">
    <source>
        <dbReference type="ARBA" id="ARBA00022729"/>
    </source>
</evidence>